<sequence>MVINCGGTPWLDARLTMYLFWWQQLPLLLLIQLLQSTSTDHKVYAEALLACKSALGAPRQSSGRIGRYPCIRQRACLNCYEPKDPGVASLIPEICALSFNPNFFHSNSEFPFQEKNCKSRNRRIASSIGGDNGIPTLTPLQQDDVKRPRKQKLAAVVGGVVAALLVIGFVVFVYICLMCVKRRIRRSEGESSVPSPSAFQRRVEFEQTMSMLWPTSAGFYVALTFAELERGDISPYPGAVSPIDTQNLKQLTILELKHATNNFSEINIIGEGSFGLAYKGLLQDGSLVVIKRHLQTQIQNFLHEVKHIARVHHRHLVKLVGFCEENHQQLLIYDYIPNGNVQNHLYDSEGLPIGKLTMRQRLSIALGAAKGLEHLHSLVPPLFHMHFRTSNVLLEENYTAKVSDYGLLKLVTGSHHAGSTSAVDCFLDPELNLSKNYSAGSDVYSFGVFLLELIGGREAHGRNHSNSDQNLILQAKRSCDLGKYVDKTLGEQTVGAATEMMELALQCVDVSSRRPSMRQIAGALEGIQEREIGRLHSEFGEEIDAVKLGSELFK</sequence>
<proteinExistence type="predicted"/>
<evidence type="ECO:0000313" key="1">
    <source>
        <dbReference type="EMBL" id="KAH9700647.1"/>
    </source>
</evidence>
<protein>
    <submittedName>
        <fullName evidence="1">Protein kinase domain-containing protein</fullName>
    </submittedName>
</protein>
<accession>A0ACB8IVB1</accession>
<dbReference type="EMBL" id="CM039177">
    <property type="protein sequence ID" value="KAH9700647.1"/>
    <property type="molecule type" value="Genomic_DNA"/>
</dbReference>
<keyword evidence="2" id="KW-1185">Reference proteome</keyword>
<name>A0ACB8IVB1_CITSI</name>
<gene>
    <name evidence="1" type="ORF">KPL71_024754</name>
</gene>
<evidence type="ECO:0000313" key="2">
    <source>
        <dbReference type="Proteomes" id="UP000829398"/>
    </source>
</evidence>
<organism evidence="1 2">
    <name type="scientific">Citrus sinensis</name>
    <name type="common">Sweet orange</name>
    <name type="synonym">Citrus aurantium var. sinensis</name>
    <dbReference type="NCBI Taxonomy" id="2711"/>
    <lineage>
        <taxon>Eukaryota</taxon>
        <taxon>Viridiplantae</taxon>
        <taxon>Streptophyta</taxon>
        <taxon>Embryophyta</taxon>
        <taxon>Tracheophyta</taxon>
        <taxon>Spermatophyta</taxon>
        <taxon>Magnoliopsida</taxon>
        <taxon>eudicotyledons</taxon>
        <taxon>Gunneridae</taxon>
        <taxon>Pentapetalae</taxon>
        <taxon>rosids</taxon>
        <taxon>malvids</taxon>
        <taxon>Sapindales</taxon>
        <taxon>Rutaceae</taxon>
        <taxon>Aurantioideae</taxon>
        <taxon>Citrus</taxon>
    </lineage>
</organism>
<dbReference type="Proteomes" id="UP000829398">
    <property type="component" value="Chromosome 8"/>
</dbReference>
<comment type="caution">
    <text evidence="1">The sequence shown here is derived from an EMBL/GenBank/DDBJ whole genome shotgun (WGS) entry which is preliminary data.</text>
</comment>
<keyword evidence="1" id="KW-0418">Kinase</keyword>
<keyword evidence="1" id="KW-0808">Transferase</keyword>
<reference evidence="2" key="1">
    <citation type="journal article" date="2023" name="Hortic. Res.">
        <title>A chromosome-level phased genome enabling allele-level studies in sweet orange: a case study on citrus Huanglongbing tolerance.</title>
        <authorList>
            <person name="Wu B."/>
            <person name="Yu Q."/>
            <person name="Deng Z."/>
            <person name="Duan Y."/>
            <person name="Luo F."/>
            <person name="Gmitter F. Jr."/>
        </authorList>
    </citation>
    <scope>NUCLEOTIDE SEQUENCE [LARGE SCALE GENOMIC DNA]</scope>
    <source>
        <strain evidence="2">cv. Valencia</strain>
    </source>
</reference>